<evidence type="ECO:0000313" key="1">
    <source>
        <dbReference type="EMBL" id="WOO86355.1"/>
    </source>
</evidence>
<protein>
    <submittedName>
        <fullName evidence="1">Uncharacterized protein</fullName>
    </submittedName>
</protein>
<dbReference type="AlphaFoldDB" id="A0AAF1BQT4"/>
<accession>A0AAF1BQT4</accession>
<name>A0AAF1BQT4_9TREE</name>
<sequence>MSSWTRMRLEKAVEFGYTKYQSSVEEDNCRRRAFPPRLPIARGAFADEYKRYLNLAVDFKPAEKK</sequence>
<gene>
    <name evidence="1" type="ORF">LOC62_08G009834</name>
</gene>
<organism evidence="1 2">
    <name type="scientific">Vanrija pseudolonga</name>
    <dbReference type="NCBI Taxonomy" id="143232"/>
    <lineage>
        <taxon>Eukaryota</taxon>
        <taxon>Fungi</taxon>
        <taxon>Dikarya</taxon>
        <taxon>Basidiomycota</taxon>
        <taxon>Agaricomycotina</taxon>
        <taxon>Tremellomycetes</taxon>
        <taxon>Trichosporonales</taxon>
        <taxon>Trichosporonaceae</taxon>
        <taxon>Vanrija</taxon>
    </lineage>
</organism>
<keyword evidence="2" id="KW-1185">Reference proteome</keyword>
<dbReference type="GeneID" id="87812995"/>
<dbReference type="Proteomes" id="UP000827549">
    <property type="component" value="Chromosome 8"/>
</dbReference>
<reference evidence="1" key="1">
    <citation type="submission" date="2023-10" db="EMBL/GenBank/DDBJ databases">
        <authorList>
            <person name="Noh H."/>
        </authorList>
    </citation>
    <scope>NUCLEOTIDE SEQUENCE</scope>
    <source>
        <strain evidence="1">DUCC4014</strain>
    </source>
</reference>
<dbReference type="EMBL" id="CP086721">
    <property type="protein sequence ID" value="WOO86355.1"/>
    <property type="molecule type" value="Genomic_DNA"/>
</dbReference>
<dbReference type="RefSeq" id="XP_062632381.1">
    <property type="nucleotide sequence ID" value="XM_062776397.1"/>
</dbReference>
<proteinExistence type="predicted"/>
<evidence type="ECO:0000313" key="2">
    <source>
        <dbReference type="Proteomes" id="UP000827549"/>
    </source>
</evidence>